<dbReference type="GO" id="GO:0005737">
    <property type="term" value="C:cytoplasm"/>
    <property type="evidence" value="ECO:0007669"/>
    <property type="project" value="UniProtKB-SubCell"/>
</dbReference>
<accession>A0A504YWQ5</accession>
<evidence type="ECO:0000313" key="8">
    <source>
        <dbReference type="Proteomes" id="UP000316759"/>
    </source>
</evidence>
<organism evidence="7 8">
    <name type="scientific">Fasciola gigantica</name>
    <name type="common">Giant liver fluke</name>
    <dbReference type="NCBI Taxonomy" id="46835"/>
    <lineage>
        <taxon>Eukaryota</taxon>
        <taxon>Metazoa</taxon>
        <taxon>Spiralia</taxon>
        <taxon>Lophotrochozoa</taxon>
        <taxon>Platyhelminthes</taxon>
        <taxon>Trematoda</taxon>
        <taxon>Digenea</taxon>
        <taxon>Plagiorchiida</taxon>
        <taxon>Echinostomata</taxon>
        <taxon>Echinostomatoidea</taxon>
        <taxon>Fasciolidae</taxon>
        <taxon>Fasciola</taxon>
    </lineage>
</organism>
<dbReference type="Pfam" id="PF22544">
    <property type="entry name" value="HYDIN_VesB_CFA65-like_Ig"/>
    <property type="match status" value="1"/>
</dbReference>
<dbReference type="InterPro" id="IPR013783">
    <property type="entry name" value="Ig-like_fold"/>
</dbReference>
<reference evidence="7 8" key="1">
    <citation type="submission" date="2019-04" db="EMBL/GenBank/DDBJ databases">
        <title>Annotation for the trematode Fasciola gigantica.</title>
        <authorList>
            <person name="Choi Y.-J."/>
        </authorList>
    </citation>
    <scope>NUCLEOTIDE SEQUENCE [LARGE SCALE GENOMIC DNA]</scope>
    <source>
        <strain evidence="7">Uganda_cow_1</strain>
    </source>
</reference>
<evidence type="ECO:0000256" key="5">
    <source>
        <dbReference type="ARBA" id="ARBA00023273"/>
    </source>
</evidence>
<dbReference type="GO" id="GO:0005929">
    <property type="term" value="C:cilium"/>
    <property type="evidence" value="ECO:0007669"/>
    <property type="project" value="UniProtKB-SubCell"/>
</dbReference>
<dbReference type="Proteomes" id="UP000316759">
    <property type="component" value="Unassembled WGS sequence"/>
</dbReference>
<evidence type="ECO:0000256" key="4">
    <source>
        <dbReference type="ARBA" id="ARBA00023069"/>
    </source>
</evidence>
<dbReference type="Gene3D" id="2.60.40.10">
    <property type="entry name" value="Immunoglobulins"/>
    <property type="match status" value="1"/>
</dbReference>
<dbReference type="PANTHER" id="PTHR45912:SF3">
    <property type="entry name" value="CILIA- AND FLAGELLA-ASSOCIATED PROTEIN 47"/>
    <property type="match status" value="1"/>
</dbReference>
<dbReference type="PANTHER" id="PTHR45912">
    <property type="entry name" value="CILIA- AND FLAGELLA-ASSOCIATED PROTEIN 47"/>
    <property type="match status" value="1"/>
</dbReference>
<feature type="domain" description="HYDIN/VesB/CFA65-like Ig-like" evidence="6">
    <location>
        <begin position="7"/>
        <end position="73"/>
    </location>
</feature>
<dbReference type="GO" id="GO:0060271">
    <property type="term" value="P:cilium assembly"/>
    <property type="evidence" value="ECO:0007669"/>
    <property type="project" value="TreeGrafter"/>
</dbReference>
<keyword evidence="8" id="KW-1185">Reference proteome</keyword>
<dbReference type="STRING" id="46835.A0A504YWQ5"/>
<evidence type="ECO:0000259" key="6">
    <source>
        <dbReference type="Pfam" id="PF22544"/>
    </source>
</evidence>
<dbReference type="OrthoDB" id="10060824at2759"/>
<keyword evidence="4" id="KW-0969">Cilium</keyword>
<sequence length="74" mass="8630">MPGNRLLVEFGQCQVGEQRTAVFYLVNQGEELPIRFRLPRVAHFRPRPQQGLIRPDGRQMICVDFVPRQYGEFA</sequence>
<evidence type="ECO:0000256" key="3">
    <source>
        <dbReference type="ARBA" id="ARBA00022490"/>
    </source>
</evidence>
<name>A0A504YWQ5_FASGI</name>
<evidence type="ECO:0000256" key="1">
    <source>
        <dbReference type="ARBA" id="ARBA00004138"/>
    </source>
</evidence>
<dbReference type="AlphaFoldDB" id="A0A504YWQ5"/>
<dbReference type="EMBL" id="SUNJ01001980">
    <property type="protein sequence ID" value="TPP66362.1"/>
    <property type="molecule type" value="Genomic_DNA"/>
</dbReference>
<gene>
    <name evidence="7" type="ORF">FGIG_10884</name>
</gene>
<keyword evidence="3" id="KW-0963">Cytoplasm</keyword>
<proteinExistence type="predicted"/>
<comment type="caution">
    <text evidence="7">The sequence shown here is derived from an EMBL/GenBank/DDBJ whole genome shotgun (WGS) entry which is preliminary data.</text>
</comment>
<dbReference type="InterPro" id="IPR053879">
    <property type="entry name" value="HYDIN_VesB_CFA65-like_Ig"/>
</dbReference>
<protein>
    <recommendedName>
        <fullName evidence="6">HYDIN/VesB/CFA65-like Ig-like domain-containing protein</fullName>
    </recommendedName>
</protein>
<comment type="subcellular location">
    <subcellularLocation>
        <location evidence="1">Cell projection</location>
        <location evidence="1">Cilium</location>
    </subcellularLocation>
    <subcellularLocation>
        <location evidence="2">Cytoplasm</location>
    </subcellularLocation>
</comment>
<evidence type="ECO:0000256" key="2">
    <source>
        <dbReference type="ARBA" id="ARBA00004496"/>
    </source>
</evidence>
<evidence type="ECO:0000313" key="7">
    <source>
        <dbReference type="EMBL" id="TPP66362.1"/>
    </source>
</evidence>
<keyword evidence="5" id="KW-0966">Cell projection</keyword>